<dbReference type="PANTHER" id="PTHR44591:SF3">
    <property type="entry name" value="RESPONSE REGULATORY DOMAIN-CONTAINING PROTEIN"/>
    <property type="match status" value="1"/>
</dbReference>
<dbReference type="InterPro" id="IPR011006">
    <property type="entry name" value="CheY-like_superfamily"/>
</dbReference>
<dbReference type="PANTHER" id="PTHR44591">
    <property type="entry name" value="STRESS RESPONSE REGULATOR PROTEIN 1"/>
    <property type="match status" value="1"/>
</dbReference>
<dbReference type="InterPro" id="IPR050595">
    <property type="entry name" value="Bact_response_regulator"/>
</dbReference>
<evidence type="ECO:0000313" key="5">
    <source>
        <dbReference type="Proteomes" id="UP000624709"/>
    </source>
</evidence>
<proteinExistence type="predicted"/>
<gene>
    <name evidence="4" type="ORF">Apa02nite_039080</name>
</gene>
<sequence>MFTVLIADDEADHRDLLAIALGRRGYAVVTAPDAPGALDALAKGGIDAALLDIRMPGDTGLDLCRRIRSDPTLETLPIMVISADVHHDRMTAALHAGADDYLAKPFARDELMTRLGDLLHRSAAGAIRSAAASRAALAAARHSLPQPTPVTRRQEITVRHIA</sequence>
<dbReference type="EMBL" id="BOMS01000051">
    <property type="protein sequence ID" value="GIE67800.1"/>
    <property type="molecule type" value="Genomic_DNA"/>
</dbReference>
<evidence type="ECO:0000313" key="4">
    <source>
        <dbReference type="EMBL" id="GIE67800.1"/>
    </source>
</evidence>
<organism evidence="4 5">
    <name type="scientific">Actinoplanes palleronii</name>
    <dbReference type="NCBI Taxonomy" id="113570"/>
    <lineage>
        <taxon>Bacteria</taxon>
        <taxon>Bacillati</taxon>
        <taxon>Actinomycetota</taxon>
        <taxon>Actinomycetes</taxon>
        <taxon>Micromonosporales</taxon>
        <taxon>Micromonosporaceae</taxon>
        <taxon>Actinoplanes</taxon>
    </lineage>
</organism>
<reference evidence="4 5" key="1">
    <citation type="submission" date="2021-01" db="EMBL/GenBank/DDBJ databases">
        <title>Whole genome shotgun sequence of Actinoplanes palleronii NBRC 14916.</title>
        <authorList>
            <person name="Komaki H."/>
            <person name="Tamura T."/>
        </authorList>
    </citation>
    <scope>NUCLEOTIDE SEQUENCE [LARGE SCALE GENOMIC DNA]</scope>
    <source>
        <strain evidence="4 5">NBRC 14916</strain>
    </source>
</reference>
<keyword evidence="5" id="KW-1185">Reference proteome</keyword>
<feature type="domain" description="Response regulatory" evidence="3">
    <location>
        <begin position="3"/>
        <end position="119"/>
    </location>
</feature>
<dbReference type="Gene3D" id="3.40.50.2300">
    <property type="match status" value="1"/>
</dbReference>
<evidence type="ECO:0000256" key="1">
    <source>
        <dbReference type="ARBA" id="ARBA00022553"/>
    </source>
</evidence>
<accession>A0ABQ4BB36</accession>
<dbReference type="RefSeq" id="WP_203826234.1">
    <property type="nucleotide sequence ID" value="NZ_BAAATY010000016.1"/>
</dbReference>
<name>A0ABQ4BB36_9ACTN</name>
<dbReference type="PROSITE" id="PS50110">
    <property type="entry name" value="RESPONSE_REGULATORY"/>
    <property type="match status" value="1"/>
</dbReference>
<evidence type="ECO:0000256" key="2">
    <source>
        <dbReference type="PROSITE-ProRule" id="PRU00169"/>
    </source>
</evidence>
<dbReference type="SMART" id="SM00448">
    <property type="entry name" value="REC"/>
    <property type="match status" value="1"/>
</dbReference>
<dbReference type="InterPro" id="IPR001789">
    <property type="entry name" value="Sig_transdc_resp-reg_receiver"/>
</dbReference>
<evidence type="ECO:0000259" key="3">
    <source>
        <dbReference type="PROSITE" id="PS50110"/>
    </source>
</evidence>
<dbReference type="SUPFAM" id="SSF52172">
    <property type="entry name" value="CheY-like"/>
    <property type="match status" value="1"/>
</dbReference>
<comment type="caution">
    <text evidence="4">The sequence shown here is derived from an EMBL/GenBank/DDBJ whole genome shotgun (WGS) entry which is preliminary data.</text>
</comment>
<dbReference type="Pfam" id="PF00072">
    <property type="entry name" value="Response_reg"/>
    <property type="match status" value="1"/>
</dbReference>
<protein>
    <recommendedName>
        <fullName evidence="3">Response regulatory domain-containing protein</fullName>
    </recommendedName>
</protein>
<feature type="modified residue" description="4-aspartylphosphate" evidence="2">
    <location>
        <position position="52"/>
    </location>
</feature>
<dbReference type="Proteomes" id="UP000624709">
    <property type="component" value="Unassembled WGS sequence"/>
</dbReference>
<keyword evidence="1 2" id="KW-0597">Phosphoprotein</keyword>